<keyword evidence="4" id="KW-1185">Reference proteome</keyword>
<evidence type="ECO:0000256" key="1">
    <source>
        <dbReference type="ARBA" id="ARBA00022612"/>
    </source>
</evidence>
<dbReference type="Pfam" id="PF10145">
    <property type="entry name" value="PhageMin_Tail"/>
    <property type="match status" value="1"/>
</dbReference>
<dbReference type="EMBL" id="JBHSAM010000034">
    <property type="protein sequence ID" value="MFC4102908.1"/>
    <property type="molecule type" value="Genomic_DNA"/>
</dbReference>
<gene>
    <name evidence="3" type="ORF">ACFOZ8_25120</name>
</gene>
<evidence type="ECO:0000259" key="2">
    <source>
        <dbReference type="Pfam" id="PF10145"/>
    </source>
</evidence>
<feature type="domain" description="Phage tail tape measure protein" evidence="2">
    <location>
        <begin position="47"/>
        <end position="252"/>
    </location>
</feature>
<keyword evidence="1" id="KW-1188">Viral release from host cell</keyword>
<name>A0ABV8KA55_9BACL</name>
<dbReference type="PANTHER" id="PTHR37813">
    <property type="entry name" value="FELS-2 PROPHAGE PROTEIN"/>
    <property type="match status" value="1"/>
</dbReference>
<sequence>MGIAGGLYATGMVVTDSIQKAMGFEAQMSTIAALTGASSAEMSKMQALALKMGASTKYSAMEAAQAIEELLKAGLRPAAVQAGGLEAALNLATAGGLELAEAAATMATSMNAFKKDAMSAAEVSNILAGTANAAATDVHEISYAIASAGGVADMAGLSFRDLNAVIGLMSNDGLKSGSDAGTSFKTMLMYLQPQTDKATKLFKKLGIGVGAANKFFSKGKIKDIKGIAEVLRTAFDGMSEQDRTNTMLDMFGTDGIKAATTLFKAGAKGVEDFHKEMAKVTALDVAKKKMDNAAGAVEQFKGAIETLQISALLPTMPIIKDLANAAADFVSDYTPEITASIERMVNGARSYVNDNFINNPDFKKLNTFKAKVDFIFQDVMETFNNWWDATGSAKFEQITSAVMRRFVNMLDAAVPQLTVVGLKLGKSLAAGMWDGIMDSRIGVLFNMAPSWLENLTAGDYGDAAKNFVSFGQWGETQAEKHDKKDALETVEYAVKKYNLYAPEDTKPISPSMKLGPQIYPRESNKDHKDLWAKTAKPSVTTNTNHNSFVMENKPTIIIQGNADRQVINEAVSATKIAAEKQARELIAQVGRRTAFQ</sequence>
<dbReference type="RefSeq" id="WP_377721511.1">
    <property type="nucleotide sequence ID" value="NZ_JBHSAM010000034.1"/>
</dbReference>
<reference evidence="4" key="1">
    <citation type="journal article" date="2019" name="Int. J. Syst. Evol. Microbiol.">
        <title>The Global Catalogue of Microorganisms (GCM) 10K type strain sequencing project: providing services to taxonomists for standard genome sequencing and annotation.</title>
        <authorList>
            <consortium name="The Broad Institute Genomics Platform"/>
            <consortium name="The Broad Institute Genome Sequencing Center for Infectious Disease"/>
            <person name="Wu L."/>
            <person name="Ma J."/>
        </authorList>
    </citation>
    <scope>NUCLEOTIDE SEQUENCE [LARGE SCALE GENOMIC DNA]</scope>
    <source>
        <strain evidence="4">IBRC-M 10987</strain>
    </source>
</reference>
<evidence type="ECO:0000313" key="4">
    <source>
        <dbReference type="Proteomes" id="UP001595715"/>
    </source>
</evidence>
<dbReference type="PANTHER" id="PTHR37813:SF1">
    <property type="entry name" value="FELS-2 PROPHAGE PROTEIN"/>
    <property type="match status" value="1"/>
</dbReference>
<protein>
    <submittedName>
        <fullName evidence="3">Phage tail tape measure protein</fullName>
    </submittedName>
</protein>
<comment type="caution">
    <text evidence="3">The sequence shown here is derived from an EMBL/GenBank/DDBJ whole genome shotgun (WGS) entry which is preliminary data.</text>
</comment>
<evidence type="ECO:0000313" key="3">
    <source>
        <dbReference type="EMBL" id="MFC4102908.1"/>
    </source>
</evidence>
<dbReference type="NCBIfam" id="TIGR01760">
    <property type="entry name" value="tape_meas_TP901"/>
    <property type="match status" value="1"/>
</dbReference>
<proteinExistence type="predicted"/>
<accession>A0ABV8KA55</accession>
<dbReference type="Proteomes" id="UP001595715">
    <property type="component" value="Unassembled WGS sequence"/>
</dbReference>
<dbReference type="InterPro" id="IPR010090">
    <property type="entry name" value="Phage_tape_meas"/>
</dbReference>
<organism evidence="3 4">
    <name type="scientific">Paenibacillus xanthanilyticus</name>
    <dbReference type="NCBI Taxonomy" id="1783531"/>
    <lineage>
        <taxon>Bacteria</taxon>
        <taxon>Bacillati</taxon>
        <taxon>Bacillota</taxon>
        <taxon>Bacilli</taxon>
        <taxon>Bacillales</taxon>
        <taxon>Paenibacillaceae</taxon>
        <taxon>Paenibacillus</taxon>
    </lineage>
</organism>